<feature type="region of interest" description="Disordered" evidence="13">
    <location>
        <begin position="937"/>
        <end position="962"/>
    </location>
</feature>
<evidence type="ECO:0000313" key="15">
    <source>
        <dbReference type="EMBL" id="CAD7222572.1"/>
    </source>
</evidence>
<evidence type="ECO:0000256" key="5">
    <source>
        <dbReference type="ARBA" id="ARBA00022692"/>
    </source>
</evidence>
<dbReference type="AlphaFoldDB" id="A0A7R8ZGF1"/>
<accession>A0A7R8ZGF1</accession>
<evidence type="ECO:0000256" key="14">
    <source>
        <dbReference type="SAM" id="Phobius"/>
    </source>
</evidence>
<keyword evidence="4" id="KW-1003">Cell membrane</keyword>
<name>A0A7R8ZGF1_9CRUS</name>
<dbReference type="GO" id="GO:0005901">
    <property type="term" value="C:caveola"/>
    <property type="evidence" value="ECO:0007669"/>
    <property type="project" value="UniProtKB-SubCell"/>
</dbReference>
<feature type="transmembrane region" description="Helical" evidence="14">
    <location>
        <begin position="871"/>
        <end position="893"/>
    </location>
</feature>
<comment type="subcellular location">
    <subcellularLocation>
        <location evidence="2">Cell membrane</location>
        <topology evidence="2">Multi-pass membrane protein</topology>
    </subcellularLocation>
    <subcellularLocation>
        <location evidence="1">Membrane</location>
        <location evidence="1">Caveola</location>
        <topology evidence="1">Multi-pass membrane protein</topology>
    </subcellularLocation>
</comment>
<keyword evidence="10" id="KW-0325">Glycoprotein</keyword>
<evidence type="ECO:0000256" key="8">
    <source>
        <dbReference type="ARBA" id="ARBA00023157"/>
    </source>
</evidence>
<feature type="region of interest" description="Disordered" evidence="13">
    <location>
        <begin position="108"/>
        <end position="135"/>
    </location>
</feature>
<evidence type="ECO:0000256" key="4">
    <source>
        <dbReference type="ARBA" id="ARBA00022475"/>
    </source>
</evidence>
<dbReference type="GO" id="GO:0005737">
    <property type="term" value="C:cytoplasm"/>
    <property type="evidence" value="ECO:0007669"/>
    <property type="project" value="TreeGrafter"/>
</dbReference>
<dbReference type="PRINTS" id="PR01609">
    <property type="entry name" value="CD36FAMILY"/>
</dbReference>
<dbReference type="EMBL" id="OB660074">
    <property type="protein sequence ID" value="CAD7222572.1"/>
    <property type="molecule type" value="Genomic_DNA"/>
</dbReference>
<dbReference type="Pfam" id="PF01130">
    <property type="entry name" value="CD36"/>
    <property type="match status" value="2"/>
</dbReference>
<evidence type="ECO:0000256" key="10">
    <source>
        <dbReference type="ARBA" id="ARBA00023180"/>
    </source>
</evidence>
<keyword evidence="5 14" id="KW-0812">Transmembrane</keyword>
<feature type="compositionally biased region" description="Basic and acidic residues" evidence="13">
    <location>
        <begin position="239"/>
        <end position="253"/>
    </location>
</feature>
<keyword evidence="7 14" id="KW-0472">Membrane</keyword>
<reference evidence="15" key="1">
    <citation type="submission" date="2020-11" db="EMBL/GenBank/DDBJ databases">
        <authorList>
            <person name="Tran Van P."/>
        </authorList>
    </citation>
    <scope>NUCLEOTIDE SEQUENCE</scope>
</reference>
<gene>
    <name evidence="15" type="ORF">CTOB1V02_LOCUS574</name>
</gene>
<evidence type="ECO:0000256" key="1">
    <source>
        <dbReference type="ARBA" id="ARBA00004189"/>
    </source>
</evidence>
<feature type="compositionally biased region" description="Polar residues" evidence="13">
    <location>
        <begin position="204"/>
        <end position="222"/>
    </location>
</feature>
<feature type="compositionally biased region" description="Low complexity" evidence="13">
    <location>
        <begin position="186"/>
        <end position="203"/>
    </location>
</feature>
<dbReference type="InterPro" id="IPR002159">
    <property type="entry name" value="CD36_fam"/>
</dbReference>
<feature type="compositionally biased region" description="Basic and acidic residues" evidence="13">
    <location>
        <begin position="274"/>
        <end position="284"/>
    </location>
</feature>
<sequence>MECSLPILIVRSLNMETASKDLDQTYEHNDLCSCRVSIFCGVLCITSAVLILVFFDSVVDDVIISQAAAHRQKFAKRLTGADDGTVPKSRVKRFINFKKDPEVLRDALSQETHSDKVSESPEVENAEPSARAKRSSFAQEQWADIIKSIFEENKDSIGDLVALIKDSTTTTSEVLESTSPQPESMTTEPVTTIESISTTESIPNQTLTTLTNSVNEISTTAVQPLKDVTESSAGSSSTDKPETTTMKDNKTTRSADMTSSPELAPEVTQRPNSKRKEDDQKVEEGNPTPPKNPLQVILSRVVNLTNSIAQEGKKGNPLKDIVHHFVSAQNEAKNGEIQKSSEDRKQNPIQDIVNRFLVPQKAPTTPKINEMNSSNNVEIHVLEPVKPQSREGLIVLDDIIKSVVTSVVDALNKSNSSTNNSSKELPSTVEQILNHVDVTLDVVESTISKIVTTLEEKGIIHKGKNGTIVLGSHEPSAPMSKKEIEQEEKLQMLEEEKISNVTKMKFEVRFFNLTNAAKVLQGDKPRLQEVGPYVYWQIGKTVTFSPSLSNGSQYDVVVTPSLPVVAAMDKLRGMNPVVKLAFEGLLDRILDTGLFAEHTVKELLWGYKDPLIDLVKVIVPNKVKIPLNKLGFFSAGGMKLTSPPLEKPHRRVKRFITGTGQPMKKLSVWKSDQCNEIRGTAGDSFESHLTKQSKIWLYNPGLCRSLPLTFQEELELKGVTVYRFSPPANVFNYSETENKCYCTSKDNICPKDGLFDIGACHFRAPVMLSWPHFFQADPSLRNSVEGLSPNQEEHQLSFDIVPKLGQTVGAHARFQLNVVLPGDPEFSVTRLLMGPNIILPLFWIQVSVEGLPSNLFDTLHQVLTLPPKVKMGLVAGLLILGNLLICVPVLAWIRRRVTDEPLKGATSSAHILNNSTFSLDGILNKAGPLQGQDILNPVGPAGPVQGKDKDKGKDLLFSTSTI</sequence>
<protein>
    <recommendedName>
        <fullName evidence="11">Scavenger receptor class B member 1</fullName>
    </recommendedName>
    <alternativeName>
        <fullName evidence="12">SR-BI</fullName>
    </alternativeName>
</protein>
<comment type="similarity">
    <text evidence="3">Belongs to the CD36 family.</text>
</comment>
<dbReference type="GO" id="GO:0005044">
    <property type="term" value="F:scavenger receptor activity"/>
    <property type="evidence" value="ECO:0007669"/>
    <property type="project" value="TreeGrafter"/>
</dbReference>
<dbReference type="OrthoDB" id="18585at2759"/>
<organism evidence="15">
    <name type="scientific">Cyprideis torosa</name>
    <dbReference type="NCBI Taxonomy" id="163714"/>
    <lineage>
        <taxon>Eukaryota</taxon>
        <taxon>Metazoa</taxon>
        <taxon>Ecdysozoa</taxon>
        <taxon>Arthropoda</taxon>
        <taxon>Crustacea</taxon>
        <taxon>Oligostraca</taxon>
        <taxon>Ostracoda</taxon>
        <taxon>Podocopa</taxon>
        <taxon>Podocopida</taxon>
        <taxon>Cytherocopina</taxon>
        <taxon>Cytheroidea</taxon>
        <taxon>Cytherideidae</taxon>
        <taxon>Cyprideis</taxon>
    </lineage>
</organism>
<feature type="compositionally biased region" description="Low complexity" evidence="13">
    <location>
        <begin position="170"/>
        <end position="179"/>
    </location>
</feature>
<evidence type="ECO:0000256" key="3">
    <source>
        <dbReference type="ARBA" id="ARBA00010532"/>
    </source>
</evidence>
<evidence type="ECO:0000256" key="7">
    <source>
        <dbReference type="ARBA" id="ARBA00023136"/>
    </source>
</evidence>
<evidence type="ECO:0000256" key="9">
    <source>
        <dbReference type="ARBA" id="ARBA00023170"/>
    </source>
</evidence>
<keyword evidence="8" id="KW-1015">Disulfide bond</keyword>
<keyword evidence="6 14" id="KW-1133">Transmembrane helix</keyword>
<evidence type="ECO:0000256" key="2">
    <source>
        <dbReference type="ARBA" id="ARBA00004651"/>
    </source>
</evidence>
<keyword evidence="9" id="KW-0675">Receptor</keyword>
<evidence type="ECO:0000256" key="6">
    <source>
        <dbReference type="ARBA" id="ARBA00022989"/>
    </source>
</evidence>
<feature type="region of interest" description="Disordered" evidence="13">
    <location>
        <begin position="170"/>
        <end position="295"/>
    </location>
</feature>
<evidence type="ECO:0000256" key="12">
    <source>
        <dbReference type="ARBA" id="ARBA00042244"/>
    </source>
</evidence>
<evidence type="ECO:0000256" key="11">
    <source>
        <dbReference type="ARBA" id="ARBA00040821"/>
    </source>
</evidence>
<dbReference type="PANTHER" id="PTHR11923">
    <property type="entry name" value="SCAVENGER RECEPTOR CLASS B TYPE-1 SR-B1"/>
    <property type="match status" value="1"/>
</dbReference>
<dbReference type="PANTHER" id="PTHR11923:SF110">
    <property type="entry name" value="SCAVENGER RECEPTOR CLASS B MEMBER 1"/>
    <property type="match status" value="1"/>
</dbReference>
<evidence type="ECO:0000256" key="13">
    <source>
        <dbReference type="SAM" id="MobiDB-lite"/>
    </source>
</evidence>
<proteinExistence type="inferred from homology"/>